<dbReference type="AlphaFoldDB" id="A0A2W7NIR3"/>
<name>A0A2W7NIR3_9RHOB</name>
<dbReference type="EMBL" id="QKZL01000006">
    <property type="protein sequence ID" value="PZX16584.1"/>
    <property type="molecule type" value="Genomic_DNA"/>
</dbReference>
<keyword evidence="2" id="KW-1185">Reference proteome</keyword>
<evidence type="ECO:0000313" key="2">
    <source>
        <dbReference type="Proteomes" id="UP000248916"/>
    </source>
</evidence>
<organism evidence="1 2">
    <name type="scientific">Palleronia aestuarii</name>
    <dbReference type="NCBI Taxonomy" id="568105"/>
    <lineage>
        <taxon>Bacteria</taxon>
        <taxon>Pseudomonadati</taxon>
        <taxon>Pseudomonadota</taxon>
        <taxon>Alphaproteobacteria</taxon>
        <taxon>Rhodobacterales</taxon>
        <taxon>Roseobacteraceae</taxon>
        <taxon>Palleronia</taxon>
    </lineage>
</organism>
<sequence>MRETDLYAPVKAFLEAQGYTVKGEIGGVDVMALRADEPPVMVELKRAFSLALVYQGIARQSVSDAVYLAVPEDGARTRRSRVGLCRRLGLGYVTVRLRDGHVTVHCDPGPFVPRRNGRRAGRLLREFARLEGDPNVGGGTRRGLVTAYRQDALSCARHLGVAGPSRGAEVARATGVAQATRLMADDHYGWFSRVARGVYDLTEAGRAAAGQGASL</sequence>
<gene>
    <name evidence="1" type="ORF">LX81_01955</name>
</gene>
<accession>A0A2W7NIR3</accession>
<evidence type="ECO:0000313" key="1">
    <source>
        <dbReference type="EMBL" id="PZX16584.1"/>
    </source>
</evidence>
<protein>
    <submittedName>
        <fullName evidence="1">Uncharacterized protein</fullName>
    </submittedName>
</protein>
<dbReference type="OrthoDB" id="9795163at2"/>
<reference evidence="1 2" key="1">
    <citation type="submission" date="2018-06" db="EMBL/GenBank/DDBJ databases">
        <title>Genomic Encyclopedia of Archaeal and Bacterial Type Strains, Phase II (KMG-II): from individual species to whole genera.</title>
        <authorList>
            <person name="Goeker M."/>
        </authorList>
    </citation>
    <scope>NUCLEOTIDE SEQUENCE [LARGE SCALE GENOMIC DNA]</scope>
    <source>
        <strain evidence="1 2">DSM 22009</strain>
    </source>
</reference>
<proteinExistence type="predicted"/>
<dbReference type="Pfam" id="PF09929">
    <property type="entry name" value="DUF2161"/>
    <property type="match status" value="1"/>
</dbReference>
<dbReference type="Proteomes" id="UP000248916">
    <property type="component" value="Unassembled WGS sequence"/>
</dbReference>
<dbReference type="InterPro" id="IPR018679">
    <property type="entry name" value="DUF2161"/>
</dbReference>
<comment type="caution">
    <text evidence="1">The sequence shown here is derived from an EMBL/GenBank/DDBJ whole genome shotgun (WGS) entry which is preliminary data.</text>
</comment>
<dbReference type="RefSeq" id="WP_111537110.1">
    <property type="nucleotide sequence ID" value="NZ_QKZL01000006.1"/>
</dbReference>